<dbReference type="Gene3D" id="3.40.50.300">
    <property type="entry name" value="P-loop containing nucleotide triphosphate hydrolases"/>
    <property type="match status" value="4"/>
</dbReference>
<dbReference type="GO" id="GO:0005829">
    <property type="term" value="C:cytosol"/>
    <property type="evidence" value="ECO:0007669"/>
    <property type="project" value="TreeGrafter"/>
</dbReference>
<reference evidence="18 19" key="1">
    <citation type="journal article" date="2016" name="Front. Microbiol.">
        <title>Genomic Resource of Rice Seed Associated Bacteria.</title>
        <authorList>
            <person name="Midha S."/>
            <person name="Bansal K."/>
            <person name="Sharma S."/>
            <person name="Kumar N."/>
            <person name="Patil P.P."/>
            <person name="Chaudhry V."/>
            <person name="Patil P.B."/>
        </authorList>
    </citation>
    <scope>NUCLEOTIDE SEQUENCE [LARGE SCALE GENOMIC DNA]</scope>
    <source>
        <strain evidence="18 19">NS354</strain>
    </source>
</reference>
<keyword evidence="19" id="KW-1185">Reference proteome</keyword>
<evidence type="ECO:0000256" key="12">
    <source>
        <dbReference type="ARBA" id="ARBA00034808"/>
    </source>
</evidence>
<dbReference type="EC" id="5.6.2.4" evidence="12"/>
<feature type="compositionally biased region" description="Low complexity" evidence="15">
    <location>
        <begin position="1"/>
        <end position="14"/>
    </location>
</feature>
<dbReference type="InterPro" id="IPR038726">
    <property type="entry name" value="PDDEXK_AddAB-type"/>
</dbReference>
<evidence type="ECO:0000313" key="18">
    <source>
        <dbReference type="EMBL" id="KTR87380.1"/>
    </source>
</evidence>
<name>A0A147ESW3_9MICO</name>
<dbReference type="CDD" id="cd17932">
    <property type="entry name" value="DEXQc_UvrD"/>
    <property type="match status" value="1"/>
</dbReference>
<keyword evidence="7 14" id="KW-0067">ATP-binding</keyword>
<dbReference type="PATRIC" id="fig|1079994.3.peg.1659"/>
<dbReference type="EMBL" id="LDRK01000004">
    <property type="protein sequence ID" value="KTR87380.1"/>
    <property type="molecule type" value="Genomic_DNA"/>
</dbReference>
<evidence type="ECO:0000259" key="17">
    <source>
        <dbReference type="PROSITE" id="PS51217"/>
    </source>
</evidence>
<dbReference type="GO" id="GO:0033202">
    <property type="term" value="C:DNA helicase complex"/>
    <property type="evidence" value="ECO:0007669"/>
    <property type="project" value="TreeGrafter"/>
</dbReference>
<keyword evidence="9" id="KW-0234">DNA repair</keyword>
<evidence type="ECO:0000256" key="1">
    <source>
        <dbReference type="ARBA" id="ARBA00022722"/>
    </source>
</evidence>
<dbReference type="PROSITE" id="PS51217">
    <property type="entry name" value="UVRD_HELICASE_CTER"/>
    <property type="match status" value="1"/>
</dbReference>
<keyword evidence="2 14" id="KW-0547">Nucleotide-binding</keyword>
<evidence type="ECO:0000256" key="15">
    <source>
        <dbReference type="SAM" id="MobiDB-lite"/>
    </source>
</evidence>
<comment type="catalytic activity">
    <reaction evidence="13">
        <text>ATP + H2O = ADP + phosphate + H(+)</text>
        <dbReference type="Rhea" id="RHEA:13065"/>
        <dbReference type="ChEBI" id="CHEBI:15377"/>
        <dbReference type="ChEBI" id="CHEBI:15378"/>
        <dbReference type="ChEBI" id="CHEBI:30616"/>
        <dbReference type="ChEBI" id="CHEBI:43474"/>
        <dbReference type="ChEBI" id="CHEBI:456216"/>
        <dbReference type="EC" id="5.6.2.4"/>
    </reaction>
</comment>
<evidence type="ECO:0000256" key="13">
    <source>
        <dbReference type="ARBA" id="ARBA00048988"/>
    </source>
</evidence>
<keyword evidence="6" id="KW-0269">Exonuclease</keyword>
<dbReference type="SUPFAM" id="SSF52540">
    <property type="entry name" value="P-loop containing nucleoside triphosphate hydrolases"/>
    <property type="match status" value="1"/>
</dbReference>
<dbReference type="GO" id="GO:0004527">
    <property type="term" value="F:exonuclease activity"/>
    <property type="evidence" value="ECO:0007669"/>
    <property type="project" value="UniProtKB-KW"/>
</dbReference>
<comment type="caution">
    <text evidence="18">The sequence shown here is derived from an EMBL/GenBank/DDBJ whole genome shotgun (WGS) entry which is preliminary data.</text>
</comment>
<evidence type="ECO:0000256" key="6">
    <source>
        <dbReference type="ARBA" id="ARBA00022839"/>
    </source>
</evidence>
<gene>
    <name evidence="18" type="ORF">NS354_00455</name>
</gene>
<comment type="catalytic activity">
    <reaction evidence="11">
        <text>Couples ATP hydrolysis with the unwinding of duplex DNA by translocating in the 3'-5' direction.</text>
        <dbReference type="EC" id="5.6.2.4"/>
    </reaction>
</comment>
<dbReference type="InterPro" id="IPR027417">
    <property type="entry name" value="P-loop_NTPase"/>
</dbReference>
<proteinExistence type="predicted"/>
<dbReference type="AlphaFoldDB" id="A0A147ESW3"/>
<dbReference type="Proteomes" id="UP000070810">
    <property type="component" value="Unassembled WGS sequence"/>
</dbReference>
<dbReference type="Gene3D" id="3.90.320.10">
    <property type="match status" value="1"/>
</dbReference>
<dbReference type="GO" id="GO:0043138">
    <property type="term" value="F:3'-5' DNA helicase activity"/>
    <property type="evidence" value="ECO:0007669"/>
    <property type="project" value="UniProtKB-EC"/>
</dbReference>
<feature type="compositionally biased region" description="Low complexity" evidence="15">
    <location>
        <begin position="397"/>
        <end position="414"/>
    </location>
</feature>
<evidence type="ECO:0000256" key="7">
    <source>
        <dbReference type="ARBA" id="ARBA00022840"/>
    </source>
</evidence>
<dbReference type="PANTHER" id="PTHR11070">
    <property type="entry name" value="UVRD / RECB / PCRA DNA HELICASE FAMILY MEMBER"/>
    <property type="match status" value="1"/>
</dbReference>
<dbReference type="InterPro" id="IPR011604">
    <property type="entry name" value="PDDEXK-like_dom_sf"/>
</dbReference>
<keyword evidence="4 14" id="KW-0378">Hydrolase</keyword>
<keyword evidence="1" id="KW-0540">Nuclease</keyword>
<dbReference type="Pfam" id="PF00580">
    <property type="entry name" value="UvrD-helicase"/>
    <property type="match status" value="1"/>
</dbReference>
<evidence type="ECO:0000259" key="16">
    <source>
        <dbReference type="PROSITE" id="PS51198"/>
    </source>
</evidence>
<evidence type="ECO:0000313" key="19">
    <source>
        <dbReference type="Proteomes" id="UP000070810"/>
    </source>
</evidence>
<feature type="region of interest" description="Disordered" evidence="15">
    <location>
        <begin position="1027"/>
        <end position="1056"/>
    </location>
</feature>
<evidence type="ECO:0000256" key="4">
    <source>
        <dbReference type="ARBA" id="ARBA00022801"/>
    </source>
</evidence>
<feature type="region of interest" description="Disordered" evidence="15">
    <location>
        <begin position="1"/>
        <end position="32"/>
    </location>
</feature>
<feature type="binding site" evidence="14">
    <location>
        <begin position="75"/>
        <end position="82"/>
    </location>
    <ligand>
        <name>ATP</name>
        <dbReference type="ChEBI" id="CHEBI:30616"/>
    </ligand>
</feature>
<dbReference type="InterPro" id="IPR000212">
    <property type="entry name" value="DNA_helicase_UvrD/REP"/>
</dbReference>
<dbReference type="PROSITE" id="PS51198">
    <property type="entry name" value="UVRD_HELICASE_ATP_BIND"/>
    <property type="match status" value="1"/>
</dbReference>
<evidence type="ECO:0000256" key="11">
    <source>
        <dbReference type="ARBA" id="ARBA00034617"/>
    </source>
</evidence>
<evidence type="ECO:0000256" key="5">
    <source>
        <dbReference type="ARBA" id="ARBA00022806"/>
    </source>
</evidence>
<keyword evidence="8" id="KW-0238">DNA-binding</keyword>
<keyword evidence="5 14" id="KW-0347">Helicase</keyword>
<evidence type="ECO:0000256" key="2">
    <source>
        <dbReference type="ARBA" id="ARBA00022741"/>
    </source>
</evidence>
<evidence type="ECO:0000256" key="3">
    <source>
        <dbReference type="ARBA" id="ARBA00022763"/>
    </source>
</evidence>
<keyword evidence="3" id="KW-0227">DNA damage</keyword>
<dbReference type="GO" id="GO:0000725">
    <property type="term" value="P:recombinational repair"/>
    <property type="evidence" value="ECO:0007669"/>
    <property type="project" value="TreeGrafter"/>
</dbReference>
<evidence type="ECO:0000256" key="8">
    <source>
        <dbReference type="ARBA" id="ARBA00023125"/>
    </source>
</evidence>
<dbReference type="InterPro" id="IPR014016">
    <property type="entry name" value="UvrD-like_ATP-bd"/>
</dbReference>
<feature type="region of interest" description="Disordered" evidence="15">
    <location>
        <begin position="388"/>
        <end position="414"/>
    </location>
</feature>
<dbReference type="Gene3D" id="1.10.486.10">
    <property type="entry name" value="PCRA, domain 4"/>
    <property type="match status" value="1"/>
</dbReference>
<dbReference type="Pfam" id="PF13361">
    <property type="entry name" value="UvrD_C"/>
    <property type="match status" value="1"/>
</dbReference>
<evidence type="ECO:0000256" key="9">
    <source>
        <dbReference type="ARBA" id="ARBA00023204"/>
    </source>
</evidence>
<feature type="domain" description="UvrD-like helicase C-terminal" evidence="17">
    <location>
        <begin position="429"/>
        <end position="752"/>
    </location>
</feature>
<feature type="domain" description="UvrD-like helicase ATP-binding" evidence="16">
    <location>
        <begin position="54"/>
        <end position="428"/>
    </location>
</feature>
<dbReference type="Pfam" id="PF12705">
    <property type="entry name" value="PDDEXK_1"/>
    <property type="match status" value="1"/>
</dbReference>
<dbReference type="PANTHER" id="PTHR11070:SF55">
    <property type="entry name" value="DNA 3'-5' HELICASE"/>
    <property type="match status" value="1"/>
</dbReference>
<keyword evidence="10" id="KW-0413">Isomerase</keyword>
<dbReference type="InterPro" id="IPR014017">
    <property type="entry name" value="DNA_helicase_UvrD-like_C"/>
</dbReference>
<organism evidence="18 19">
    <name type="scientific">Leucobacter chromiiresistens</name>
    <dbReference type="NCBI Taxonomy" id="1079994"/>
    <lineage>
        <taxon>Bacteria</taxon>
        <taxon>Bacillati</taxon>
        <taxon>Actinomycetota</taxon>
        <taxon>Actinomycetes</taxon>
        <taxon>Micrococcales</taxon>
        <taxon>Microbacteriaceae</taxon>
        <taxon>Leucobacter</taxon>
    </lineage>
</organism>
<accession>A0A147ESW3</accession>
<feature type="compositionally biased region" description="Low complexity" evidence="15">
    <location>
        <begin position="1047"/>
        <end position="1056"/>
    </location>
</feature>
<evidence type="ECO:0000256" key="10">
    <source>
        <dbReference type="ARBA" id="ARBA00023235"/>
    </source>
</evidence>
<evidence type="ECO:0000256" key="14">
    <source>
        <dbReference type="PROSITE-ProRule" id="PRU00560"/>
    </source>
</evidence>
<dbReference type="GO" id="GO:0005524">
    <property type="term" value="F:ATP binding"/>
    <property type="evidence" value="ECO:0007669"/>
    <property type="project" value="UniProtKB-UniRule"/>
</dbReference>
<sequence length="1201" mass="129276">MLRSAPARRLPAARDPSGERRMSGAQTEPRPRRPIFSAARIAEILAVPPAAPLTPTAEQRAVIEHPLGSTTLVVAGAGSGKTETMANRVVWLVANGFAAPDEVLGLTFTRKAAGELRERISGRLSDFADRLGDAAERGALDEAELLRSEELREMLSDGLDVPDVSTYNAFAAGVLQEFGIAAGVAPGAAVIDTATAWRIAREVLLASDDPGLVDSALRVPELIRHMLGLDHAVSDHLTSLDRVDRIVSEFSRVQHLPYNEKELGGTPSGKQYAPVRDAVASLAETPLITRLARAYAQEKQRRGVIEFPDQLALATAALEASPNARNALRRRHRVVLLDEVQDTSVGQTRFLSRIFAGSSVMAVGDPHQSIYGWRGASAEGLQSFHADFAGRRGDPGGNSNAGAGAGRASSVPATPPATLTLSTSWRNPSGVLAAANVIAAPLAADAAIDVPQLSPRPGAPAGTVEWRYPETVHEERVAVAAWMREARERFRVERGELPTAAVIFRTRAQMAAFAAALADAGVPARIVGLGGLLTTPEVTDVVSALRCLWYADAGGDLIRLLAGPRFRIGVADIAGLREAARWFGERDIAQRPLSEEDRAPDRVLPDPDRRVTLIDVLDQIAGMRDLEHRALAAISETGRHRLREAGRMLAGLRQGVGGSIPELIGATVQALRIDIELDANEARELAGSSAAHANLDAFTDLVESYLSVDVEGTLPSLLEWIERAMEADEAAEHVAEPAPGTVQLITAHGSKGLEWDLVVVPRLVAGEFPGQARAGAGWLRTGQLPDELRGDAASRPALNWRIAETQQELRDRIVEYRAALQARHQEEERRLAYVAVTRSAGRLLLTGSFWGGQTRARVPSVFLTELQEAGVISGLPETSAHDADPSERDELTLTWPLDPLGARSAAVLRAAEIVRRAIEASDEAEARDEAAPLDGADASEAAPLDEAVRLLLAERSARSGETGAAVGAPGDLPDRLTASTFHEFVEDPVAAERARLRPVPQRPYRRTRVGNRFHEWVERRATTARGTELPLAGLDDPQWAGSPDSVDATPDDGAASDAAGLAPLIDRFERSRWADRQPIAVEQEVTLPFAGRTLVCKLDAVYRGGDGRFEIVDWKSGRAPRTDAERESRFFQLDLYRHAYAQWAGVPADRIDVSLFYVAEGVELAGREPRSLDELEEVWRSAAARLTATGAEAGPPPRSAR</sequence>
<protein>
    <recommendedName>
        <fullName evidence="12">DNA 3'-5' helicase</fullName>
        <ecNumber evidence="12">5.6.2.4</ecNumber>
    </recommendedName>
</protein>
<dbReference type="GO" id="GO:0003677">
    <property type="term" value="F:DNA binding"/>
    <property type="evidence" value="ECO:0007669"/>
    <property type="project" value="UniProtKB-KW"/>
</dbReference>